<feature type="region of interest" description="Disordered" evidence="1">
    <location>
        <begin position="448"/>
        <end position="525"/>
    </location>
</feature>
<accession>A0AAD2HZ00</accession>
<feature type="compositionally biased region" description="Basic and acidic residues" evidence="1">
    <location>
        <begin position="302"/>
        <end position="342"/>
    </location>
</feature>
<feature type="compositionally biased region" description="Low complexity" evidence="1">
    <location>
        <begin position="87"/>
        <end position="101"/>
    </location>
</feature>
<feature type="region of interest" description="Disordered" evidence="1">
    <location>
        <begin position="947"/>
        <end position="969"/>
    </location>
</feature>
<feature type="compositionally biased region" description="Pro residues" evidence="1">
    <location>
        <begin position="206"/>
        <end position="228"/>
    </location>
</feature>
<comment type="caution">
    <text evidence="2">The sequence shown here is derived from an EMBL/GenBank/DDBJ whole genome shotgun (WGS) entry which is preliminary data.</text>
</comment>
<organism evidence="2 3">
    <name type="scientific">Mycena citricolor</name>
    <dbReference type="NCBI Taxonomy" id="2018698"/>
    <lineage>
        <taxon>Eukaryota</taxon>
        <taxon>Fungi</taxon>
        <taxon>Dikarya</taxon>
        <taxon>Basidiomycota</taxon>
        <taxon>Agaricomycotina</taxon>
        <taxon>Agaricomycetes</taxon>
        <taxon>Agaricomycetidae</taxon>
        <taxon>Agaricales</taxon>
        <taxon>Marasmiineae</taxon>
        <taxon>Mycenaceae</taxon>
        <taxon>Mycena</taxon>
    </lineage>
</organism>
<evidence type="ECO:0000313" key="2">
    <source>
        <dbReference type="EMBL" id="CAK5283188.1"/>
    </source>
</evidence>
<feature type="compositionally biased region" description="Low complexity" evidence="1">
    <location>
        <begin position="348"/>
        <end position="362"/>
    </location>
</feature>
<protein>
    <submittedName>
        <fullName evidence="2">Uncharacterized protein</fullName>
    </submittedName>
</protein>
<feature type="compositionally biased region" description="Basic and acidic residues" evidence="1">
    <location>
        <begin position="368"/>
        <end position="381"/>
    </location>
</feature>
<evidence type="ECO:0000313" key="3">
    <source>
        <dbReference type="Proteomes" id="UP001295794"/>
    </source>
</evidence>
<feature type="region of interest" description="Disordered" evidence="1">
    <location>
        <begin position="1"/>
        <end position="411"/>
    </location>
</feature>
<feature type="compositionally biased region" description="Basic and acidic residues" evidence="1">
    <location>
        <begin position="448"/>
        <end position="485"/>
    </location>
</feature>
<dbReference type="Proteomes" id="UP001295794">
    <property type="component" value="Unassembled WGS sequence"/>
</dbReference>
<reference evidence="2" key="1">
    <citation type="submission" date="2023-11" db="EMBL/GenBank/DDBJ databases">
        <authorList>
            <person name="De Vega J J."/>
            <person name="De Vega J J."/>
        </authorList>
    </citation>
    <scope>NUCLEOTIDE SEQUENCE</scope>
</reference>
<evidence type="ECO:0000256" key="1">
    <source>
        <dbReference type="SAM" id="MobiDB-lite"/>
    </source>
</evidence>
<sequence>MDVASLLQDSPSDRRPLKQESRPDPRDREQRPDSRDRDPRDQRVWPAQPPPPPPLQKQSWPPAPSSHPQPPYPYRESYPRQPPPQSPSAASGVPGSPNSAPYMPGRHGHLYPSETPPAGGGAPAPPGSAGGAYSEPSPMYAPMGALRQPGPPPREHKERESRDRERDRDRERERERERERDREREQRERERDPRDYVPHMHGHPTHPGPPGWQQGPPPPHSAGPPPSSGPHVHSHHSHPHSQPSGPFLLNPPSPRMYHASTPRSHPLPPQQPNQRTFQGQFHTSFVPVRESSPPRKAPPTAPKREREREQRERERERERDRERTERERDRGKDREVDREREAAGYAWGTPATPVHAPVPGHPAHMHGRGLEMDWEPQHSRSDSITSPSQAATSQYPATVPVQPPEPPERPFRAKRTVSLGTYVYPTTPFPWKFVENAETLFSRDAEVEIDAKKEKAEKVRQDREKQAERERLERERLEAESKLEPGELPATSPNPTPAPADPVEDKSQDTKAQESGKAGDAVDDKELLDLEVRTTILVPSTHLPSSKPPVGVGVKGGHCYRLWGGGLGGNGDTLPSPEESDEPSPPLKRRRIYSDDSSVLSAAVHSGFIKWSHVARACQEGRDVAIEVRMVRVLGIGKEALAEGWHVGESETPPSSSSAGPAKDLESSVAPEEDTDSGKSAITTVVSEVVGRFAGGWGAQCSVAWEDLIQDGSSGNAMLSEEQNSNSVDDGRSIMSAGWGSGHAGSAFEVVKVRIGEKTRAYAGSHTRSRQNRRQRMAEYTARRSALGLGALGGPAVHPMHRQTTLRVFPCPRDPAVLAGKKRKRAAPSPPTTKAAGGNATVLDIIHELEEGCDRKEDEAWQRDDCTCAALAGIDRDLMKGRTIVCAFGDRRNGFKYDPGLLRATMFPPAQLEPEKSTDAKHANKRRRLSGLEEVAYAAATAMEDDVKMESEAPVPQSAEPQGPKSRSLRLQTGQETLELRPAAADAGTSAPRWKAVRLPSEDVVHDNLGESDVLFADTGIRMGSAEMVPVTLWCFA</sequence>
<dbReference type="EMBL" id="CAVNYO010000466">
    <property type="protein sequence ID" value="CAK5283188.1"/>
    <property type="molecule type" value="Genomic_DNA"/>
</dbReference>
<feature type="compositionally biased region" description="Basic and acidic residues" evidence="1">
    <location>
        <begin position="11"/>
        <end position="43"/>
    </location>
</feature>
<proteinExistence type="predicted"/>
<feature type="compositionally biased region" description="Basic and acidic residues" evidence="1">
    <location>
        <begin position="503"/>
        <end position="514"/>
    </location>
</feature>
<dbReference type="AlphaFoldDB" id="A0AAD2HZ00"/>
<feature type="compositionally biased region" description="Polar residues" evidence="1">
    <location>
        <begin position="272"/>
        <end position="283"/>
    </location>
</feature>
<feature type="region of interest" description="Disordered" evidence="1">
    <location>
        <begin position="569"/>
        <end position="590"/>
    </location>
</feature>
<feature type="region of interest" description="Disordered" evidence="1">
    <location>
        <begin position="645"/>
        <end position="681"/>
    </location>
</feature>
<keyword evidence="3" id="KW-1185">Reference proteome</keyword>
<gene>
    <name evidence="2" type="ORF">MYCIT1_LOCUS35519</name>
</gene>
<feature type="compositionally biased region" description="Polar residues" evidence="1">
    <location>
        <begin position="382"/>
        <end position="395"/>
    </location>
</feature>
<name>A0AAD2HZ00_9AGAR</name>
<feature type="compositionally biased region" description="Basic and acidic residues" evidence="1">
    <location>
        <begin position="153"/>
        <end position="198"/>
    </location>
</feature>
<feature type="compositionally biased region" description="Pro residues" evidence="1">
    <location>
        <begin position="47"/>
        <end position="73"/>
    </location>
</feature>